<dbReference type="EMBL" id="JANJYI010000001">
    <property type="protein sequence ID" value="KAK2661576.1"/>
    <property type="molecule type" value="Genomic_DNA"/>
</dbReference>
<dbReference type="InterPro" id="IPR008978">
    <property type="entry name" value="HSP20-like_chaperone"/>
</dbReference>
<name>A0AAD9XL45_9ROSI</name>
<dbReference type="AlphaFoldDB" id="A0AAD9XL45"/>
<dbReference type="Gene3D" id="2.60.40.790">
    <property type="match status" value="1"/>
</dbReference>
<feature type="domain" description="SHSP" evidence="5">
    <location>
        <begin position="155"/>
        <end position="275"/>
    </location>
</feature>
<dbReference type="SUPFAM" id="SSF49764">
    <property type="entry name" value="HSP20-like chaperones"/>
    <property type="match status" value="1"/>
</dbReference>
<dbReference type="CDD" id="cd06464">
    <property type="entry name" value="ACD_sHsps-like"/>
    <property type="match status" value="1"/>
</dbReference>
<evidence type="ECO:0000256" key="2">
    <source>
        <dbReference type="PROSITE-ProRule" id="PRU00285"/>
    </source>
</evidence>
<dbReference type="PANTHER" id="PTHR46733">
    <property type="entry name" value="26.5 KDA HEAT SHOCK PROTEIN, MITOCHONDRIAL"/>
    <property type="match status" value="1"/>
</dbReference>
<evidence type="ECO:0000256" key="3">
    <source>
        <dbReference type="RuleBase" id="RU003616"/>
    </source>
</evidence>
<keyword evidence="7" id="KW-1185">Reference proteome</keyword>
<accession>A0AAD9XL45</accession>
<dbReference type="GO" id="GO:0009408">
    <property type="term" value="P:response to heat"/>
    <property type="evidence" value="ECO:0007669"/>
    <property type="project" value="InterPro"/>
</dbReference>
<protein>
    <recommendedName>
        <fullName evidence="5">SHSP domain-containing protein</fullName>
    </recommendedName>
</protein>
<dbReference type="PROSITE" id="PS01031">
    <property type="entry name" value="SHSP"/>
    <property type="match status" value="1"/>
</dbReference>
<evidence type="ECO:0000313" key="6">
    <source>
        <dbReference type="EMBL" id="KAK2661576.1"/>
    </source>
</evidence>
<keyword evidence="1" id="KW-0346">Stress response</keyword>
<dbReference type="PANTHER" id="PTHR46733:SF2">
    <property type="entry name" value="25.3 KDA HEAT SHOCK PROTEIN, CHLOROPLASTIC-LIKE"/>
    <property type="match status" value="1"/>
</dbReference>
<dbReference type="InterPro" id="IPR044587">
    <property type="entry name" value="HSP21-like"/>
</dbReference>
<feature type="compositionally biased region" description="Basic and acidic residues" evidence="4">
    <location>
        <begin position="206"/>
        <end position="217"/>
    </location>
</feature>
<gene>
    <name evidence="6" type="ORF">Ddye_000150</name>
</gene>
<comment type="caution">
    <text evidence="6">The sequence shown here is derived from an EMBL/GenBank/DDBJ whole genome shotgun (WGS) entry which is preliminary data.</text>
</comment>
<evidence type="ECO:0000259" key="5">
    <source>
        <dbReference type="PROSITE" id="PS01031"/>
    </source>
</evidence>
<dbReference type="Pfam" id="PF00011">
    <property type="entry name" value="HSP20"/>
    <property type="match status" value="1"/>
</dbReference>
<comment type="similarity">
    <text evidence="2 3">Belongs to the small heat shock protein (HSP20) family.</text>
</comment>
<feature type="region of interest" description="Disordered" evidence="4">
    <location>
        <begin position="206"/>
        <end position="226"/>
    </location>
</feature>
<evidence type="ECO:0000256" key="4">
    <source>
        <dbReference type="SAM" id="MobiDB-lite"/>
    </source>
</evidence>
<dbReference type="Proteomes" id="UP001280121">
    <property type="component" value="Unassembled WGS sequence"/>
</dbReference>
<organism evidence="6 7">
    <name type="scientific">Dipteronia dyeriana</name>
    <dbReference type="NCBI Taxonomy" id="168575"/>
    <lineage>
        <taxon>Eukaryota</taxon>
        <taxon>Viridiplantae</taxon>
        <taxon>Streptophyta</taxon>
        <taxon>Embryophyta</taxon>
        <taxon>Tracheophyta</taxon>
        <taxon>Spermatophyta</taxon>
        <taxon>Magnoliopsida</taxon>
        <taxon>eudicotyledons</taxon>
        <taxon>Gunneridae</taxon>
        <taxon>Pentapetalae</taxon>
        <taxon>rosids</taxon>
        <taxon>malvids</taxon>
        <taxon>Sapindales</taxon>
        <taxon>Sapindaceae</taxon>
        <taxon>Hippocastanoideae</taxon>
        <taxon>Acereae</taxon>
        <taxon>Dipteronia</taxon>
    </lineage>
</organism>
<evidence type="ECO:0000256" key="1">
    <source>
        <dbReference type="ARBA" id="ARBA00023016"/>
    </source>
</evidence>
<dbReference type="InterPro" id="IPR002068">
    <property type="entry name" value="A-crystallin/Hsp20_dom"/>
</dbReference>
<evidence type="ECO:0000313" key="7">
    <source>
        <dbReference type="Proteomes" id="UP001280121"/>
    </source>
</evidence>
<proteinExistence type="inferred from homology"/>
<reference evidence="6" key="1">
    <citation type="journal article" date="2023" name="Plant J.">
        <title>Genome sequences and population genomics provide insights into the demographic history, inbreeding, and mutation load of two 'living fossil' tree species of Dipteronia.</title>
        <authorList>
            <person name="Feng Y."/>
            <person name="Comes H.P."/>
            <person name="Chen J."/>
            <person name="Zhu S."/>
            <person name="Lu R."/>
            <person name="Zhang X."/>
            <person name="Li P."/>
            <person name="Qiu J."/>
            <person name="Olsen K.M."/>
            <person name="Qiu Y."/>
        </authorList>
    </citation>
    <scope>NUCLEOTIDE SEQUENCE</scope>
    <source>
        <strain evidence="6">KIB01</strain>
    </source>
</reference>
<sequence>MTNSTQHIQVQKFRQHLINFHLDTRLASLHWTLKQKQKQMASQVCIYTPRASERVARFSSYKRTPLLRTGRVWNTVKAVAEKRDNLDHLQRAAIQYQPQQKKKAAQVSSPGTWGRFPNARTVQQLMETMEGIMEDPFAYTGNWPSVPDRARDGYNRNNRGRTPWAIKERENEYKIRFDMPGMTKNDVKVWIEEKNVLVIKAEKVPRKRENQVNSDEHPAEEEEWPNSSYASYGSRIALPENIEFEKINAEVKDGVLYLTIPKASTTSKVVNINVQ</sequence>